<evidence type="ECO:0000256" key="2">
    <source>
        <dbReference type="ARBA" id="ARBA00004922"/>
    </source>
</evidence>
<dbReference type="InterPro" id="IPR036026">
    <property type="entry name" value="Seven-hairpin_glycosidases"/>
</dbReference>
<dbReference type="GO" id="GO:0036503">
    <property type="term" value="P:ERAD pathway"/>
    <property type="evidence" value="ECO:0007669"/>
    <property type="project" value="UniProtKB-ARBA"/>
</dbReference>
<dbReference type="GO" id="GO:0004571">
    <property type="term" value="F:mannosyl-oligosaccharide 1,2-alpha-mannosidase activity"/>
    <property type="evidence" value="ECO:0007669"/>
    <property type="project" value="InterPro"/>
</dbReference>
<comment type="pathway">
    <text evidence="2">Protein modification; protein glycosylation.</text>
</comment>
<dbReference type="InterPro" id="IPR001382">
    <property type="entry name" value="Glyco_hydro_47"/>
</dbReference>
<reference evidence="6" key="1">
    <citation type="submission" date="2023-06" db="EMBL/GenBank/DDBJ databases">
        <authorList>
            <person name="Noh H."/>
        </authorList>
    </citation>
    <scope>NUCLEOTIDE SEQUENCE</scope>
    <source>
        <strain evidence="6">DUCC20226</strain>
    </source>
</reference>
<evidence type="ECO:0000256" key="3">
    <source>
        <dbReference type="ARBA" id="ARBA00007658"/>
    </source>
</evidence>
<keyword evidence="5" id="KW-1015">Disulfide bond</keyword>
<evidence type="ECO:0008006" key="8">
    <source>
        <dbReference type="Google" id="ProtNLM"/>
    </source>
</evidence>
<dbReference type="GO" id="GO:0005975">
    <property type="term" value="P:carbohydrate metabolic process"/>
    <property type="evidence" value="ECO:0007669"/>
    <property type="project" value="InterPro"/>
</dbReference>
<dbReference type="InterPro" id="IPR050749">
    <property type="entry name" value="Glycosyl_Hydrolase_47"/>
</dbReference>
<dbReference type="Pfam" id="PF01532">
    <property type="entry name" value="Glyco_hydro_47"/>
    <property type="match status" value="1"/>
</dbReference>
<dbReference type="Proteomes" id="UP001265746">
    <property type="component" value="Unassembled WGS sequence"/>
</dbReference>
<proteinExistence type="inferred from homology"/>
<evidence type="ECO:0000313" key="6">
    <source>
        <dbReference type="EMBL" id="KAK2610991.1"/>
    </source>
</evidence>
<comment type="caution">
    <text evidence="6">The sequence shown here is derived from an EMBL/GenBank/DDBJ whole genome shotgun (WGS) entry which is preliminary data.</text>
</comment>
<dbReference type="AlphaFoldDB" id="A0AAD9W8K4"/>
<keyword evidence="4" id="KW-0378">Hydrolase</keyword>
<dbReference type="GO" id="GO:0016020">
    <property type="term" value="C:membrane"/>
    <property type="evidence" value="ECO:0007669"/>
    <property type="project" value="InterPro"/>
</dbReference>
<sequence length="104" mass="11586">MRGFDTPNRLPGFWLNFEEALNGRLLAGTNDPSASSSSLSPEFTRLAQLTGNDKYYDAIDRVRQFLVRSQDHTRLPGMWPTTLDFRHEAANGDTLTLGALADSL</sequence>
<evidence type="ECO:0000256" key="1">
    <source>
        <dbReference type="ARBA" id="ARBA00001913"/>
    </source>
</evidence>
<dbReference type="EMBL" id="JAUJFL010000002">
    <property type="protein sequence ID" value="KAK2610991.1"/>
    <property type="molecule type" value="Genomic_DNA"/>
</dbReference>
<organism evidence="6 7">
    <name type="scientific">Phomopsis amygdali</name>
    <name type="common">Fusicoccum amygdali</name>
    <dbReference type="NCBI Taxonomy" id="1214568"/>
    <lineage>
        <taxon>Eukaryota</taxon>
        <taxon>Fungi</taxon>
        <taxon>Dikarya</taxon>
        <taxon>Ascomycota</taxon>
        <taxon>Pezizomycotina</taxon>
        <taxon>Sordariomycetes</taxon>
        <taxon>Sordariomycetidae</taxon>
        <taxon>Diaporthales</taxon>
        <taxon>Diaporthaceae</taxon>
        <taxon>Diaporthe</taxon>
    </lineage>
</organism>
<name>A0AAD9W8K4_PHOAM</name>
<dbReference type="SUPFAM" id="SSF48225">
    <property type="entry name" value="Seven-hairpin glycosidases"/>
    <property type="match status" value="1"/>
</dbReference>
<dbReference type="PANTHER" id="PTHR11742">
    <property type="entry name" value="MANNOSYL-OLIGOSACCHARIDE ALPHA-1,2-MANNOSIDASE-RELATED"/>
    <property type="match status" value="1"/>
</dbReference>
<dbReference type="GO" id="GO:0005509">
    <property type="term" value="F:calcium ion binding"/>
    <property type="evidence" value="ECO:0007669"/>
    <property type="project" value="InterPro"/>
</dbReference>
<dbReference type="Gene3D" id="1.50.10.10">
    <property type="match status" value="1"/>
</dbReference>
<gene>
    <name evidence="6" type="ORF">N8I77_004374</name>
</gene>
<comment type="cofactor">
    <cofactor evidence="1">
        <name>Ca(2+)</name>
        <dbReference type="ChEBI" id="CHEBI:29108"/>
    </cofactor>
</comment>
<evidence type="ECO:0000313" key="7">
    <source>
        <dbReference type="Proteomes" id="UP001265746"/>
    </source>
</evidence>
<protein>
    <recommendedName>
        <fullName evidence="8">Alpha-1,2-Mannosidase</fullName>
    </recommendedName>
</protein>
<evidence type="ECO:0000256" key="5">
    <source>
        <dbReference type="ARBA" id="ARBA00023157"/>
    </source>
</evidence>
<dbReference type="PANTHER" id="PTHR11742:SF89">
    <property type="entry name" value="ALPHA-1,2-MANNOSIDASE"/>
    <property type="match status" value="1"/>
</dbReference>
<evidence type="ECO:0000256" key="4">
    <source>
        <dbReference type="ARBA" id="ARBA00022801"/>
    </source>
</evidence>
<dbReference type="InterPro" id="IPR012341">
    <property type="entry name" value="6hp_glycosidase-like_sf"/>
</dbReference>
<comment type="similarity">
    <text evidence="3">Belongs to the glycosyl hydrolase 47 family.</text>
</comment>
<accession>A0AAD9W8K4</accession>
<dbReference type="GO" id="GO:0005783">
    <property type="term" value="C:endoplasmic reticulum"/>
    <property type="evidence" value="ECO:0007669"/>
    <property type="project" value="TreeGrafter"/>
</dbReference>
<keyword evidence="7" id="KW-1185">Reference proteome</keyword>